<proteinExistence type="inferred from homology"/>
<evidence type="ECO:0000256" key="7">
    <source>
        <dbReference type="ARBA" id="ARBA00022723"/>
    </source>
</evidence>
<evidence type="ECO:0000256" key="8">
    <source>
        <dbReference type="ARBA" id="ARBA00022741"/>
    </source>
</evidence>
<evidence type="ECO:0000256" key="18">
    <source>
        <dbReference type="ARBA" id="ARBA00023268"/>
    </source>
</evidence>
<dbReference type="GO" id="GO:0004527">
    <property type="term" value="F:exonuclease activity"/>
    <property type="evidence" value="ECO:0007669"/>
    <property type="project" value="UniProtKB-KW"/>
</dbReference>
<dbReference type="SUPFAM" id="SSF50249">
    <property type="entry name" value="Nucleic acid-binding proteins"/>
    <property type="match status" value="1"/>
</dbReference>
<dbReference type="GO" id="GO:0003910">
    <property type="term" value="F:DNA ligase (ATP) activity"/>
    <property type="evidence" value="ECO:0007669"/>
    <property type="project" value="UniProtKB-EC"/>
</dbReference>
<evidence type="ECO:0000256" key="20">
    <source>
        <dbReference type="ARBA" id="ARBA00034003"/>
    </source>
</evidence>
<keyword evidence="9" id="KW-0227">DNA damage</keyword>
<evidence type="ECO:0000256" key="14">
    <source>
        <dbReference type="ARBA" id="ARBA00023125"/>
    </source>
</evidence>
<dbReference type="Pfam" id="PF21686">
    <property type="entry name" value="LigD_Prim-Pol"/>
    <property type="match status" value="1"/>
</dbReference>
<dbReference type="CDD" id="cd04863">
    <property type="entry name" value="MtLigD_Pol_like"/>
    <property type="match status" value="1"/>
</dbReference>
<evidence type="ECO:0000256" key="3">
    <source>
        <dbReference type="ARBA" id="ARBA00022598"/>
    </source>
</evidence>
<dbReference type="InterPro" id="IPR012309">
    <property type="entry name" value="DNA_ligase_ATP-dep_C"/>
</dbReference>
<evidence type="ECO:0000256" key="10">
    <source>
        <dbReference type="ARBA" id="ARBA00022801"/>
    </source>
</evidence>
<evidence type="ECO:0000256" key="2">
    <source>
        <dbReference type="ARBA" id="ARBA00012727"/>
    </source>
</evidence>
<evidence type="ECO:0000256" key="12">
    <source>
        <dbReference type="ARBA" id="ARBA00022840"/>
    </source>
</evidence>
<dbReference type="CDD" id="cd07906">
    <property type="entry name" value="Adenylation_DNA_ligase_LigD_LigC"/>
    <property type="match status" value="1"/>
</dbReference>
<dbReference type="InterPro" id="IPR052171">
    <property type="entry name" value="NHEJ_LigD"/>
</dbReference>
<keyword evidence="11" id="KW-0269">Exonuclease</keyword>
<dbReference type="NCBIfam" id="TIGR02779">
    <property type="entry name" value="NHEJ_ligase_lig"/>
    <property type="match status" value="1"/>
</dbReference>
<evidence type="ECO:0000256" key="1">
    <source>
        <dbReference type="ARBA" id="ARBA00001936"/>
    </source>
</evidence>
<keyword evidence="4" id="KW-0808">Transferase</keyword>
<evidence type="ECO:0000256" key="19">
    <source>
        <dbReference type="ARBA" id="ARBA00029943"/>
    </source>
</evidence>
<evidence type="ECO:0000256" key="22">
    <source>
        <dbReference type="ARBA" id="ARBA00049990"/>
    </source>
</evidence>
<evidence type="ECO:0000256" key="11">
    <source>
        <dbReference type="ARBA" id="ARBA00022839"/>
    </source>
</evidence>
<dbReference type="Gene3D" id="2.40.50.140">
    <property type="entry name" value="Nucleic acid-binding proteins"/>
    <property type="match status" value="1"/>
</dbReference>
<dbReference type="InterPro" id="IPR033649">
    <property type="entry name" value="MtLigD_Pol-like"/>
</dbReference>
<evidence type="ECO:0000256" key="9">
    <source>
        <dbReference type="ARBA" id="ARBA00022763"/>
    </source>
</evidence>
<dbReference type="Proteomes" id="UP000316256">
    <property type="component" value="Unassembled WGS sequence"/>
</dbReference>
<comment type="cofactor">
    <cofactor evidence="1">
        <name>Mn(2+)</name>
        <dbReference type="ChEBI" id="CHEBI:29035"/>
    </cofactor>
</comment>
<evidence type="ECO:0000256" key="17">
    <source>
        <dbReference type="ARBA" id="ARBA00023211"/>
    </source>
</evidence>
<protein>
    <recommendedName>
        <fullName evidence="2">DNA ligase (ATP)</fullName>
        <ecNumber evidence="2">6.5.1.1</ecNumber>
    </recommendedName>
    <alternativeName>
        <fullName evidence="19">NHEJ DNA polymerase</fullName>
    </alternativeName>
</protein>
<dbReference type="GO" id="GO:0005524">
    <property type="term" value="F:ATP binding"/>
    <property type="evidence" value="ECO:0007669"/>
    <property type="project" value="UniProtKB-KW"/>
</dbReference>
<gene>
    <name evidence="24" type="ORF">FK531_18400</name>
</gene>
<dbReference type="CDD" id="cd07971">
    <property type="entry name" value="OBF_DNA_ligase_LigD"/>
    <property type="match status" value="1"/>
</dbReference>
<dbReference type="AlphaFoldDB" id="A0A541B2C3"/>
<dbReference type="PROSITE" id="PS50160">
    <property type="entry name" value="DNA_LIGASE_A3"/>
    <property type="match status" value="1"/>
</dbReference>
<dbReference type="EMBL" id="VIGH01000008">
    <property type="protein sequence ID" value="TQF66466.1"/>
    <property type="molecule type" value="Genomic_DNA"/>
</dbReference>
<dbReference type="Pfam" id="PF04679">
    <property type="entry name" value="DNA_ligase_A_C"/>
    <property type="match status" value="1"/>
</dbReference>
<dbReference type="GO" id="GO:0003887">
    <property type="term" value="F:DNA-directed DNA polymerase activity"/>
    <property type="evidence" value="ECO:0007669"/>
    <property type="project" value="UniProtKB-KW"/>
</dbReference>
<keyword evidence="16" id="KW-0234">DNA repair</keyword>
<dbReference type="NCBIfam" id="TIGR02778">
    <property type="entry name" value="ligD_pol"/>
    <property type="match status" value="1"/>
</dbReference>
<keyword evidence="25" id="KW-1185">Reference proteome</keyword>
<evidence type="ECO:0000256" key="15">
    <source>
        <dbReference type="ARBA" id="ARBA00023172"/>
    </source>
</evidence>
<name>A0A541B2C3_9NOCA</name>
<dbReference type="InterPro" id="IPR012340">
    <property type="entry name" value="NA-bd_OB-fold"/>
</dbReference>
<dbReference type="Gene3D" id="3.30.1490.70">
    <property type="match status" value="1"/>
</dbReference>
<keyword evidence="12" id="KW-0067">ATP-binding</keyword>
<dbReference type="Gene3D" id="3.90.920.10">
    <property type="entry name" value="DNA primase, PRIM domain"/>
    <property type="match status" value="1"/>
</dbReference>
<dbReference type="InterPro" id="IPR014145">
    <property type="entry name" value="LigD_pol_dom"/>
</dbReference>
<comment type="catalytic activity">
    <reaction evidence="20">
        <text>ATP + (deoxyribonucleotide)n-3'-hydroxyl + 5'-phospho-(deoxyribonucleotide)m = (deoxyribonucleotide)n+m + AMP + diphosphate.</text>
        <dbReference type="EC" id="6.5.1.1"/>
    </reaction>
</comment>
<dbReference type="InterPro" id="IPR012310">
    <property type="entry name" value="DNA_ligase_ATP-dep_cent"/>
</dbReference>
<dbReference type="Pfam" id="PF01068">
    <property type="entry name" value="DNA_ligase_A_M"/>
    <property type="match status" value="1"/>
</dbReference>
<dbReference type="Gene3D" id="3.30.470.30">
    <property type="entry name" value="DNA ligase/mRNA capping enzyme"/>
    <property type="match status" value="1"/>
</dbReference>
<keyword evidence="18" id="KW-0511">Multifunctional enzyme</keyword>
<feature type="domain" description="ATP-dependent DNA ligase family profile" evidence="23">
    <location>
        <begin position="419"/>
        <end position="533"/>
    </location>
</feature>
<keyword evidence="14" id="KW-0238">DNA-binding</keyword>
<dbReference type="EC" id="6.5.1.1" evidence="2"/>
<dbReference type="GO" id="GO:0006281">
    <property type="term" value="P:DNA repair"/>
    <property type="evidence" value="ECO:0007669"/>
    <property type="project" value="UniProtKB-KW"/>
</dbReference>
<dbReference type="SUPFAM" id="SSF56091">
    <property type="entry name" value="DNA ligase/mRNA capping enzyme, catalytic domain"/>
    <property type="match status" value="1"/>
</dbReference>
<dbReference type="InterPro" id="IPR014146">
    <property type="entry name" value="LigD_ligase_dom"/>
</dbReference>
<keyword evidence="17" id="KW-0464">Manganese</keyword>
<dbReference type="GO" id="GO:0003677">
    <property type="term" value="F:DNA binding"/>
    <property type="evidence" value="ECO:0007669"/>
    <property type="project" value="UniProtKB-KW"/>
</dbReference>
<dbReference type="OrthoDB" id="9802472at2"/>
<dbReference type="GO" id="GO:0046872">
    <property type="term" value="F:metal ion binding"/>
    <property type="evidence" value="ECO:0007669"/>
    <property type="project" value="UniProtKB-KW"/>
</dbReference>
<evidence type="ECO:0000256" key="6">
    <source>
        <dbReference type="ARBA" id="ARBA00022722"/>
    </source>
</evidence>
<organism evidence="24 25">
    <name type="scientific">Rhodococcus spelaei</name>
    <dbReference type="NCBI Taxonomy" id="2546320"/>
    <lineage>
        <taxon>Bacteria</taxon>
        <taxon>Bacillati</taxon>
        <taxon>Actinomycetota</taxon>
        <taxon>Actinomycetes</taxon>
        <taxon>Mycobacteriales</taxon>
        <taxon>Nocardiaceae</taxon>
        <taxon>Rhodococcus</taxon>
    </lineage>
</organism>
<comment type="caution">
    <text evidence="24">The sequence shown here is derived from an EMBL/GenBank/DDBJ whole genome shotgun (WGS) entry which is preliminary data.</text>
</comment>
<keyword evidence="3 24" id="KW-0436">Ligase</keyword>
<keyword evidence="13" id="KW-0239">DNA-directed DNA polymerase</keyword>
<evidence type="ECO:0000259" key="23">
    <source>
        <dbReference type="PROSITE" id="PS50160"/>
    </source>
</evidence>
<reference evidence="24 25" key="1">
    <citation type="submission" date="2019-06" db="EMBL/GenBank/DDBJ databases">
        <title>Rhodococcus spaelei sp. nov., isolated from a cave.</title>
        <authorList>
            <person name="Lee S.D."/>
        </authorList>
    </citation>
    <scope>NUCLEOTIDE SEQUENCE [LARGE SCALE GENOMIC DNA]</scope>
    <source>
        <strain evidence="24 25">C9-5</strain>
    </source>
</reference>
<keyword evidence="15" id="KW-0233">DNA recombination</keyword>
<dbReference type="GO" id="GO:0006310">
    <property type="term" value="P:DNA recombination"/>
    <property type="evidence" value="ECO:0007669"/>
    <property type="project" value="UniProtKB-KW"/>
</dbReference>
<keyword evidence="10" id="KW-0378">Hydrolase</keyword>
<evidence type="ECO:0000256" key="21">
    <source>
        <dbReference type="ARBA" id="ARBA00049981"/>
    </source>
</evidence>
<evidence type="ECO:0000256" key="4">
    <source>
        <dbReference type="ARBA" id="ARBA00022679"/>
    </source>
</evidence>
<sequence>MSHDAAVVVGGKRLSLTNLDKVLYPETGTTKAEVLQYFTQVGAVMVPLLAGRPVTRKRWPDGTAATPFFQKNVDSATPAWVERRTMTHGSKTIAYPLVDDLAALVYFAQSGSLEFHVPQWRFGADGQPMHPDRLVVDLDPGPGVSLEQCAEVALRVRERLQRHGLDALPVTSGSKGIHLYSGLAEGWTSQRCVEFAKAIAVDLERETPKTVISKMTRAQRDGKVFVDWSQNSASKTTVSPYSLRGTARPTVAAPRTWAELAAAGLRQLDFGEVLGRLESGVAPAVIPAQAPKPPAATRLPRSTVDLQPMLASRSTAEEFAPRADPTVWAFEYKLDGYRALVYFEHDAGSGPGSLRLVSRNGQDLTPTFPELGQVPAGLRGHTGVLDGEIVVCDEEGAPSFGLLQQRIGRRGGPGPAARLLLFDVLELDGTDLAAKPFRDRRTVLEAIPLDPADSWHVPDLAPADLAEAFERSRVDRMEGLVAKRWDSSYRPGRSPSWVKLKHFRECEVVVGGWQPGEGGRARGIGSLLLGVPDENGGLRYVGKVGSGFSDATLTELGELTGRLSSEQSPFLTDIDVPGARWVRPELVAEVRYSELTGDGKLRHPVWRGLRRDKNPDQVVGAGSG</sequence>
<evidence type="ECO:0000313" key="25">
    <source>
        <dbReference type="Proteomes" id="UP000316256"/>
    </source>
</evidence>
<accession>A0A541B2C3</accession>
<keyword evidence="7" id="KW-0479">Metal-binding</keyword>
<evidence type="ECO:0000256" key="16">
    <source>
        <dbReference type="ARBA" id="ARBA00023204"/>
    </source>
</evidence>
<evidence type="ECO:0000313" key="24">
    <source>
        <dbReference type="EMBL" id="TQF66466.1"/>
    </source>
</evidence>
<comment type="similarity">
    <text evidence="21">In the C-terminal section; belongs to the ATP-dependent DNA ligase family.</text>
</comment>
<dbReference type="PANTHER" id="PTHR42705:SF2">
    <property type="entry name" value="BIFUNCTIONAL NON-HOMOLOGOUS END JOINING PROTEIN LIGD"/>
    <property type="match status" value="1"/>
</dbReference>
<keyword evidence="6" id="KW-0540">Nuclease</keyword>
<keyword evidence="8" id="KW-0547">Nucleotide-binding</keyword>
<comment type="similarity">
    <text evidence="22">In the N-terminal section; belongs to the LigD polymerase family.</text>
</comment>
<dbReference type="RefSeq" id="WP_142101894.1">
    <property type="nucleotide sequence ID" value="NZ_VIGH01000008.1"/>
</dbReference>
<dbReference type="PANTHER" id="PTHR42705">
    <property type="entry name" value="BIFUNCTIONAL NON-HOMOLOGOUS END JOINING PROTEIN LIGD"/>
    <property type="match status" value="1"/>
</dbReference>
<keyword evidence="5" id="KW-0548">Nucleotidyltransferase</keyword>
<evidence type="ECO:0000256" key="13">
    <source>
        <dbReference type="ARBA" id="ARBA00022932"/>
    </source>
</evidence>
<evidence type="ECO:0000256" key="5">
    <source>
        <dbReference type="ARBA" id="ARBA00022695"/>
    </source>
</evidence>